<sequence length="146" mass="16387">MGVVYIRKAATNTSGQRRDKQLSVHRSPISLGSLAAVEMARNELVKRWCVTSRARLRSGGRAAYRVYPHTQTISLYNIFQWTHYWGLTVACEPPAWHWWSPSPTDTRNFGGDTGAFPAFGVEIRYLMIEGVSQYRGSGPPELSLIG</sequence>
<reference evidence="1 2" key="1">
    <citation type="journal article" date="2019" name="Commun. Biol.">
        <title>The bagworm genome reveals a unique fibroin gene that provides high tensile strength.</title>
        <authorList>
            <person name="Kono N."/>
            <person name="Nakamura H."/>
            <person name="Ohtoshi R."/>
            <person name="Tomita M."/>
            <person name="Numata K."/>
            <person name="Arakawa K."/>
        </authorList>
    </citation>
    <scope>NUCLEOTIDE SEQUENCE [LARGE SCALE GENOMIC DNA]</scope>
</reference>
<accession>A0A4C1U3V2</accession>
<dbReference type="EMBL" id="BGZK01000122">
    <property type="protein sequence ID" value="GBP20787.1"/>
    <property type="molecule type" value="Genomic_DNA"/>
</dbReference>
<protein>
    <submittedName>
        <fullName evidence="1">Uncharacterized protein</fullName>
    </submittedName>
</protein>
<evidence type="ECO:0000313" key="1">
    <source>
        <dbReference type="EMBL" id="GBP20787.1"/>
    </source>
</evidence>
<organism evidence="1 2">
    <name type="scientific">Eumeta variegata</name>
    <name type="common">Bagworm moth</name>
    <name type="synonym">Eumeta japonica</name>
    <dbReference type="NCBI Taxonomy" id="151549"/>
    <lineage>
        <taxon>Eukaryota</taxon>
        <taxon>Metazoa</taxon>
        <taxon>Ecdysozoa</taxon>
        <taxon>Arthropoda</taxon>
        <taxon>Hexapoda</taxon>
        <taxon>Insecta</taxon>
        <taxon>Pterygota</taxon>
        <taxon>Neoptera</taxon>
        <taxon>Endopterygota</taxon>
        <taxon>Lepidoptera</taxon>
        <taxon>Glossata</taxon>
        <taxon>Ditrysia</taxon>
        <taxon>Tineoidea</taxon>
        <taxon>Psychidae</taxon>
        <taxon>Oiketicinae</taxon>
        <taxon>Eumeta</taxon>
    </lineage>
</organism>
<evidence type="ECO:0000313" key="2">
    <source>
        <dbReference type="Proteomes" id="UP000299102"/>
    </source>
</evidence>
<proteinExistence type="predicted"/>
<dbReference type="Proteomes" id="UP000299102">
    <property type="component" value="Unassembled WGS sequence"/>
</dbReference>
<dbReference type="AlphaFoldDB" id="A0A4C1U3V2"/>
<name>A0A4C1U3V2_EUMVA</name>
<keyword evidence="2" id="KW-1185">Reference proteome</keyword>
<comment type="caution">
    <text evidence="1">The sequence shown here is derived from an EMBL/GenBank/DDBJ whole genome shotgun (WGS) entry which is preliminary data.</text>
</comment>
<gene>
    <name evidence="1" type="ORF">EVAR_14513_1</name>
</gene>